<dbReference type="InterPro" id="IPR003657">
    <property type="entry name" value="WRKY_dom"/>
</dbReference>
<evidence type="ECO:0000256" key="4">
    <source>
        <dbReference type="ARBA" id="ARBA00023163"/>
    </source>
</evidence>
<evidence type="ECO:0000256" key="2">
    <source>
        <dbReference type="ARBA" id="ARBA00023015"/>
    </source>
</evidence>
<feature type="compositionally biased region" description="Low complexity" evidence="6">
    <location>
        <begin position="178"/>
        <end position="191"/>
    </location>
</feature>
<evidence type="ECO:0000313" key="9">
    <source>
        <dbReference type="Proteomes" id="UP001202328"/>
    </source>
</evidence>
<dbReference type="Pfam" id="PF03106">
    <property type="entry name" value="WRKY"/>
    <property type="match status" value="1"/>
</dbReference>
<feature type="region of interest" description="Disordered" evidence="6">
    <location>
        <begin position="178"/>
        <end position="197"/>
    </location>
</feature>
<name>A0AAD4XTR6_9MAGN</name>
<comment type="subcellular location">
    <subcellularLocation>
        <location evidence="1">Nucleus</location>
    </subcellularLocation>
</comment>
<reference evidence="8" key="1">
    <citation type="submission" date="2022-04" db="EMBL/GenBank/DDBJ databases">
        <title>A functionally conserved STORR gene fusion in Papaver species that diverged 16.8 million years ago.</title>
        <authorList>
            <person name="Catania T."/>
        </authorList>
    </citation>
    <scope>NUCLEOTIDE SEQUENCE</scope>
    <source>
        <strain evidence="8">S-188037</strain>
    </source>
</reference>
<accession>A0AAD4XTR6</accession>
<dbReference type="EMBL" id="JAJJMB010001820">
    <property type="protein sequence ID" value="KAI3955031.1"/>
    <property type="molecule type" value="Genomic_DNA"/>
</dbReference>
<gene>
    <name evidence="8" type="ORF">MKW98_005034</name>
</gene>
<keyword evidence="4" id="KW-0804">Transcription</keyword>
<dbReference type="PANTHER" id="PTHR32096">
    <property type="entry name" value="WRKY TRANSCRIPTION FACTOR 30-RELATED-RELATED"/>
    <property type="match status" value="1"/>
</dbReference>
<evidence type="ECO:0000256" key="6">
    <source>
        <dbReference type="SAM" id="MobiDB-lite"/>
    </source>
</evidence>
<dbReference type="Proteomes" id="UP001202328">
    <property type="component" value="Unassembled WGS sequence"/>
</dbReference>
<dbReference type="GO" id="GO:0005634">
    <property type="term" value="C:nucleus"/>
    <property type="evidence" value="ECO:0007669"/>
    <property type="project" value="UniProtKB-SubCell"/>
</dbReference>
<keyword evidence="2" id="KW-0805">Transcription regulation</keyword>
<dbReference type="SUPFAM" id="SSF118290">
    <property type="entry name" value="WRKY DNA-binding domain"/>
    <property type="match status" value="1"/>
</dbReference>
<evidence type="ECO:0000256" key="3">
    <source>
        <dbReference type="ARBA" id="ARBA00023125"/>
    </source>
</evidence>
<organism evidence="8 9">
    <name type="scientific">Papaver atlanticum</name>
    <dbReference type="NCBI Taxonomy" id="357466"/>
    <lineage>
        <taxon>Eukaryota</taxon>
        <taxon>Viridiplantae</taxon>
        <taxon>Streptophyta</taxon>
        <taxon>Embryophyta</taxon>
        <taxon>Tracheophyta</taxon>
        <taxon>Spermatophyta</taxon>
        <taxon>Magnoliopsida</taxon>
        <taxon>Ranunculales</taxon>
        <taxon>Papaveraceae</taxon>
        <taxon>Papaveroideae</taxon>
        <taxon>Papaver</taxon>
    </lineage>
</organism>
<evidence type="ECO:0000313" key="8">
    <source>
        <dbReference type="EMBL" id="KAI3955031.1"/>
    </source>
</evidence>
<keyword evidence="3" id="KW-0238">DNA-binding</keyword>
<dbReference type="InterPro" id="IPR036576">
    <property type="entry name" value="WRKY_dom_sf"/>
</dbReference>
<protein>
    <recommendedName>
        <fullName evidence="7">WRKY domain-containing protein</fullName>
    </recommendedName>
</protein>
<evidence type="ECO:0000259" key="7">
    <source>
        <dbReference type="PROSITE" id="PS50811"/>
    </source>
</evidence>
<dbReference type="AlphaFoldDB" id="A0AAD4XTR6"/>
<sequence length="197" mass="22509">MLRGIQTTGSTESPCWVYRSPRSNCNSSLSGNSDNKRKTVHRWTEQVRACEQTGFTRPIEDGYSWRQYGKKDIVGAKHPRGYSQCAHKNAQDCLAMKQVQRTNENSSIFNVMYRGKHTYFSQLQIENSGTTQKVLRSPSFSFPTVSTPIPCIERKSNNNIFTSMTSDHHFMSYPFSSPYLSPSTSKSNSFSPYRMQD</sequence>
<dbReference type="Gene3D" id="2.20.25.80">
    <property type="entry name" value="WRKY domain"/>
    <property type="match status" value="1"/>
</dbReference>
<feature type="domain" description="WRKY" evidence="7">
    <location>
        <begin position="59"/>
        <end position="122"/>
    </location>
</feature>
<dbReference type="PROSITE" id="PS50811">
    <property type="entry name" value="WRKY"/>
    <property type="match status" value="1"/>
</dbReference>
<proteinExistence type="predicted"/>
<dbReference type="SMART" id="SM00774">
    <property type="entry name" value="WRKY"/>
    <property type="match status" value="1"/>
</dbReference>
<evidence type="ECO:0000256" key="5">
    <source>
        <dbReference type="ARBA" id="ARBA00023242"/>
    </source>
</evidence>
<dbReference type="InterPro" id="IPR044810">
    <property type="entry name" value="WRKY_plant"/>
</dbReference>
<keyword evidence="9" id="KW-1185">Reference proteome</keyword>
<evidence type="ECO:0000256" key="1">
    <source>
        <dbReference type="ARBA" id="ARBA00004123"/>
    </source>
</evidence>
<dbReference type="GO" id="GO:0003700">
    <property type="term" value="F:DNA-binding transcription factor activity"/>
    <property type="evidence" value="ECO:0007669"/>
    <property type="project" value="InterPro"/>
</dbReference>
<dbReference type="GO" id="GO:0000976">
    <property type="term" value="F:transcription cis-regulatory region binding"/>
    <property type="evidence" value="ECO:0007669"/>
    <property type="project" value="TreeGrafter"/>
</dbReference>
<comment type="caution">
    <text evidence="8">The sequence shown here is derived from an EMBL/GenBank/DDBJ whole genome shotgun (WGS) entry which is preliminary data.</text>
</comment>
<keyword evidence="5" id="KW-0539">Nucleus</keyword>
<dbReference type="PANTHER" id="PTHR32096:SF146">
    <property type="entry name" value="WRKY TRANSCRIPTION FACTOR 19-RELATED"/>
    <property type="match status" value="1"/>
</dbReference>